<dbReference type="AlphaFoldDB" id="A0A3M7T6J4"/>
<name>A0A3M7T6J4_BRAPC</name>
<evidence type="ECO:0000313" key="1">
    <source>
        <dbReference type="EMBL" id="RNA43440.1"/>
    </source>
</evidence>
<organism evidence="1 2">
    <name type="scientific">Brachionus plicatilis</name>
    <name type="common">Marine rotifer</name>
    <name type="synonym">Brachionus muelleri</name>
    <dbReference type="NCBI Taxonomy" id="10195"/>
    <lineage>
        <taxon>Eukaryota</taxon>
        <taxon>Metazoa</taxon>
        <taxon>Spiralia</taxon>
        <taxon>Gnathifera</taxon>
        <taxon>Rotifera</taxon>
        <taxon>Eurotatoria</taxon>
        <taxon>Monogononta</taxon>
        <taxon>Pseudotrocha</taxon>
        <taxon>Ploima</taxon>
        <taxon>Brachionidae</taxon>
        <taxon>Brachionus</taxon>
    </lineage>
</organism>
<gene>
    <name evidence="1" type="ORF">BpHYR1_039736</name>
</gene>
<reference evidence="1 2" key="1">
    <citation type="journal article" date="2018" name="Sci. Rep.">
        <title>Genomic signatures of local adaptation to the degree of environmental predictability in rotifers.</title>
        <authorList>
            <person name="Franch-Gras L."/>
            <person name="Hahn C."/>
            <person name="Garcia-Roger E.M."/>
            <person name="Carmona M.J."/>
            <person name="Serra M."/>
            <person name="Gomez A."/>
        </authorList>
    </citation>
    <scope>NUCLEOTIDE SEQUENCE [LARGE SCALE GENOMIC DNA]</scope>
    <source>
        <strain evidence="1">HYR1</strain>
    </source>
</reference>
<dbReference type="EMBL" id="REGN01000224">
    <property type="protein sequence ID" value="RNA43440.1"/>
    <property type="molecule type" value="Genomic_DNA"/>
</dbReference>
<evidence type="ECO:0000313" key="2">
    <source>
        <dbReference type="Proteomes" id="UP000276133"/>
    </source>
</evidence>
<proteinExistence type="predicted"/>
<protein>
    <submittedName>
        <fullName evidence="1">Uncharacterized protein</fullName>
    </submittedName>
</protein>
<sequence>MTTSHVLELVCKIIESSIFSFMLFNIYSKAKWHSILPGYNKQDQFVSGISNRILNFVSDGK</sequence>
<comment type="caution">
    <text evidence="1">The sequence shown here is derived from an EMBL/GenBank/DDBJ whole genome shotgun (WGS) entry which is preliminary data.</text>
</comment>
<dbReference type="Proteomes" id="UP000276133">
    <property type="component" value="Unassembled WGS sequence"/>
</dbReference>
<keyword evidence="2" id="KW-1185">Reference proteome</keyword>
<accession>A0A3M7T6J4</accession>